<sequence length="156" mass="17036">MSRISLSCLPLPRASPNASWARLSDRLCWTVSQLLMIVSAKSRPQSFTSSDSSWASASSHSPPTSTHTASSSSSGCLAMLDGETWDARVSTERQVPSGQCLCCFLASYLYIQPRPPHLHTHPNICCGGTSDLLYLFQLRRGDHGLHTPTFPVSRTK</sequence>
<accession>A0A7J7R9H1</accession>
<evidence type="ECO:0000313" key="2">
    <source>
        <dbReference type="EMBL" id="KAF6272850.1"/>
    </source>
</evidence>
<keyword evidence="3" id="KW-1185">Reference proteome</keyword>
<evidence type="ECO:0000313" key="3">
    <source>
        <dbReference type="Proteomes" id="UP000527355"/>
    </source>
</evidence>
<comment type="caution">
    <text evidence="2">The sequence shown here is derived from an EMBL/GenBank/DDBJ whole genome shotgun (WGS) entry which is preliminary data.</text>
</comment>
<dbReference type="AlphaFoldDB" id="A0A7J7R9H1"/>
<protein>
    <submittedName>
        <fullName evidence="2">Uncharacterized protein</fullName>
    </submittedName>
</protein>
<feature type="region of interest" description="Disordered" evidence="1">
    <location>
        <begin position="52"/>
        <end position="74"/>
    </location>
</feature>
<organism evidence="2 3">
    <name type="scientific">Myotis myotis</name>
    <name type="common">Greater mouse-eared bat</name>
    <name type="synonym">Vespertilio myotis</name>
    <dbReference type="NCBI Taxonomy" id="51298"/>
    <lineage>
        <taxon>Eukaryota</taxon>
        <taxon>Metazoa</taxon>
        <taxon>Chordata</taxon>
        <taxon>Craniata</taxon>
        <taxon>Vertebrata</taxon>
        <taxon>Euteleostomi</taxon>
        <taxon>Mammalia</taxon>
        <taxon>Eutheria</taxon>
        <taxon>Laurasiatheria</taxon>
        <taxon>Chiroptera</taxon>
        <taxon>Yangochiroptera</taxon>
        <taxon>Vespertilionidae</taxon>
        <taxon>Myotis</taxon>
    </lineage>
</organism>
<name>A0A7J7R9H1_MYOMY</name>
<evidence type="ECO:0000256" key="1">
    <source>
        <dbReference type="SAM" id="MobiDB-lite"/>
    </source>
</evidence>
<proteinExistence type="predicted"/>
<dbReference type="EMBL" id="JABWUV010000033">
    <property type="protein sequence ID" value="KAF6272850.1"/>
    <property type="molecule type" value="Genomic_DNA"/>
</dbReference>
<dbReference type="Proteomes" id="UP000527355">
    <property type="component" value="Unassembled WGS sequence"/>
</dbReference>
<gene>
    <name evidence="2" type="ORF">mMyoMyo1_010857</name>
</gene>
<reference evidence="2 3" key="1">
    <citation type="journal article" date="2020" name="Nature">
        <title>Six reference-quality genomes reveal evolution of bat adaptations.</title>
        <authorList>
            <person name="Jebb D."/>
            <person name="Huang Z."/>
            <person name="Pippel M."/>
            <person name="Hughes G.M."/>
            <person name="Lavrichenko K."/>
            <person name="Devanna P."/>
            <person name="Winkler S."/>
            <person name="Jermiin L.S."/>
            <person name="Skirmuntt E.C."/>
            <person name="Katzourakis A."/>
            <person name="Burkitt-Gray L."/>
            <person name="Ray D.A."/>
            <person name="Sullivan K.A.M."/>
            <person name="Roscito J.G."/>
            <person name="Kirilenko B.M."/>
            <person name="Davalos L.M."/>
            <person name="Corthals A.P."/>
            <person name="Power M.L."/>
            <person name="Jones G."/>
            <person name="Ransome R.D."/>
            <person name="Dechmann D.K.N."/>
            <person name="Locatelli A.G."/>
            <person name="Puechmaille S.J."/>
            <person name="Fedrigo O."/>
            <person name="Jarvis E.D."/>
            <person name="Hiller M."/>
            <person name="Vernes S.C."/>
            <person name="Myers E.W."/>
            <person name="Teeling E.C."/>
        </authorList>
    </citation>
    <scope>NUCLEOTIDE SEQUENCE [LARGE SCALE GENOMIC DNA]</scope>
    <source>
        <strain evidence="2">MMyoMyo1</strain>
        <tissue evidence="2">Flight muscle</tissue>
    </source>
</reference>